<feature type="region of interest" description="Disordered" evidence="1">
    <location>
        <begin position="106"/>
        <end position="137"/>
    </location>
</feature>
<feature type="region of interest" description="Disordered" evidence="1">
    <location>
        <begin position="154"/>
        <end position="195"/>
    </location>
</feature>
<feature type="region of interest" description="Disordered" evidence="1">
    <location>
        <begin position="284"/>
        <end position="393"/>
    </location>
</feature>
<evidence type="ECO:0000313" key="3">
    <source>
        <dbReference type="Proteomes" id="UP000310200"/>
    </source>
</evidence>
<proteinExistence type="predicted"/>
<organism evidence="2 3">
    <name type="scientific">Temnothorax longispinosus</name>
    <dbReference type="NCBI Taxonomy" id="300112"/>
    <lineage>
        <taxon>Eukaryota</taxon>
        <taxon>Metazoa</taxon>
        <taxon>Ecdysozoa</taxon>
        <taxon>Arthropoda</taxon>
        <taxon>Hexapoda</taxon>
        <taxon>Insecta</taxon>
        <taxon>Pterygota</taxon>
        <taxon>Neoptera</taxon>
        <taxon>Endopterygota</taxon>
        <taxon>Hymenoptera</taxon>
        <taxon>Apocrita</taxon>
        <taxon>Aculeata</taxon>
        <taxon>Formicoidea</taxon>
        <taxon>Formicidae</taxon>
        <taxon>Myrmicinae</taxon>
        <taxon>Temnothorax</taxon>
    </lineage>
</organism>
<feature type="compositionally biased region" description="Basic and acidic residues" evidence="1">
    <location>
        <begin position="321"/>
        <end position="369"/>
    </location>
</feature>
<feature type="compositionally biased region" description="Basic and acidic residues" evidence="1">
    <location>
        <begin position="222"/>
        <end position="237"/>
    </location>
</feature>
<evidence type="ECO:0000256" key="1">
    <source>
        <dbReference type="SAM" id="MobiDB-lite"/>
    </source>
</evidence>
<protein>
    <submittedName>
        <fullName evidence="2">Uncharacterized protein</fullName>
    </submittedName>
</protein>
<feature type="region of interest" description="Disordered" evidence="1">
    <location>
        <begin position="209"/>
        <end position="272"/>
    </location>
</feature>
<feature type="compositionally biased region" description="Basic and acidic residues" evidence="1">
    <location>
        <begin position="286"/>
        <end position="307"/>
    </location>
</feature>
<name>A0A4S2KMF1_9HYME</name>
<feature type="compositionally biased region" description="Basic residues" evidence="1">
    <location>
        <begin position="238"/>
        <end position="255"/>
    </location>
</feature>
<reference evidence="2 3" key="1">
    <citation type="journal article" date="2019" name="Philos. Trans. R. Soc. Lond., B, Biol. Sci.">
        <title>Ant behaviour and brain gene expression of defending hosts depend on the ecological success of the intruding social parasite.</title>
        <authorList>
            <person name="Kaur R."/>
            <person name="Stoldt M."/>
            <person name="Jongepier E."/>
            <person name="Feldmeyer B."/>
            <person name="Menzel F."/>
            <person name="Bornberg-Bauer E."/>
            <person name="Foitzik S."/>
        </authorList>
    </citation>
    <scope>NUCLEOTIDE SEQUENCE [LARGE SCALE GENOMIC DNA]</scope>
    <source>
        <tissue evidence="2">Whole body</tissue>
    </source>
</reference>
<evidence type="ECO:0000313" key="2">
    <source>
        <dbReference type="EMBL" id="TGZ50895.1"/>
    </source>
</evidence>
<feature type="compositionally biased region" description="Polar residues" evidence="1">
    <location>
        <begin position="108"/>
        <end position="118"/>
    </location>
</feature>
<accession>A0A4S2KMF1</accession>
<feature type="compositionally biased region" description="Basic and acidic residues" evidence="1">
    <location>
        <begin position="156"/>
        <end position="169"/>
    </location>
</feature>
<dbReference type="AlphaFoldDB" id="A0A4S2KMF1"/>
<keyword evidence="3" id="KW-1185">Reference proteome</keyword>
<dbReference type="Proteomes" id="UP000310200">
    <property type="component" value="Unassembled WGS sequence"/>
</dbReference>
<dbReference type="EMBL" id="QBLH01001846">
    <property type="protein sequence ID" value="TGZ50895.1"/>
    <property type="molecule type" value="Genomic_DNA"/>
</dbReference>
<comment type="caution">
    <text evidence="2">The sequence shown here is derived from an EMBL/GenBank/DDBJ whole genome shotgun (WGS) entry which is preliminary data.</text>
</comment>
<dbReference type="STRING" id="300112.A0A4S2KMF1"/>
<gene>
    <name evidence="2" type="ORF">DBV15_11363</name>
</gene>
<sequence length="641" mass="72927">MKTPLRMRHERELHLRTEIPIGKTRLILGGTCRTGGVASTWRDEWVLRESAYTPRSLHPPSSSTPPPFSSLLVRRHSSPYRQWRLRPGCCTVSLTRGVLLDYDRKMPKSSTRLSSSRANYRREHHRGATPTMSNEIQSSCNSIAFRVSRRTTVTKVKREGWSRDGQERGRGRRNTQKAIEDEGTEDGREKPLDSISRCLLGRDQEVPGVPLKRQLRNSLAGRRSDEARAEKNGGRRKEERRRRRRGTRRSKRRERARAAMLEGGTGGQPIEPLGRFCPGAACHRPNRAESADARLTRSCSLRRDQDSPARGARRNTTARYDPLENRTGDRARASGHSSDRKNKQDSEKERKKGACIEIRPEKSSSEYIRRPSIPWTAREDEDGDEKRGEKKRTKGGLIRGHRIGYSNLLVSPGIYILFWSESYIGRSFFDSLHYDQDDNGNDNDSLPPTVPGIDLANDPGLTLICRPSRYYRIAEITPWLIYLAPNRFFLSLCKVTRRASFAREGLNGWRDWRAHFVRNDITARCYVRREETIVSGNVKTRFVVSMGGAKRNSLDSIRLPRTDLKTLLGEKGNVVITTGIATEIPGSNVAHPATNRLEDDIRRGERGGEYAKYLFPLTLAARDRAEGKKTPGVRESDYEAR</sequence>